<dbReference type="Proteomes" id="UP001487740">
    <property type="component" value="Unassembled WGS sequence"/>
</dbReference>
<name>A0AAW0URA2_SCYPA</name>
<protein>
    <recommendedName>
        <fullName evidence="10">Ionotropic glutamate receptor C-terminal domain-containing protein</fullName>
    </recommendedName>
</protein>
<evidence type="ECO:0000313" key="11">
    <source>
        <dbReference type="EMBL" id="KAK8402204.1"/>
    </source>
</evidence>
<evidence type="ECO:0000256" key="4">
    <source>
        <dbReference type="ARBA" id="ARBA00022692"/>
    </source>
</evidence>
<dbReference type="AlphaFoldDB" id="A0AAW0URA2"/>
<evidence type="ECO:0000256" key="9">
    <source>
        <dbReference type="SAM" id="Phobius"/>
    </source>
</evidence>
<gene>
    <name evidence="11" type="ORF">O3P69_001359</name>
</gene>
<dbReference type="Pfam" id="PF00060">
    <property type="entry name" value="Lig_chan"/>
    <property type="match status" value="1"/>
</dbReference>
<dbReference type="EMBL" id="JARAKH010000008">
    <property type="protein sequence ID" value="KAK8402204.1"/>
    <property type="molecule type" value="Genomic_DNA"/>
</dbReference>
<keyword evidence="6 9" id="KW-0472">Membrane</keyword>
<comment type="similarity">
    <text evidence="2">Belongs to the glutamate-gated ion channel (TC 1.A.10.1) family.</text>
</comment>
<reference evidence="11 12" key="1">
    <citation type="submission" date="2023-03" db="EMBL/GenBank/DDBJ databases">
        <title>High-quality genome of Scylla paramamosain provides insights in environmental adaptation.</title>
        <authorList>
            <person name="Zhang L."/>
        </authorList>
    </citation>
    <scope>NUCLEOTIDE SEQUENCE [LARGE SCALE GENOMIC DNA]</scope>
    <source>
        <strain evidence="11">LZ_2023a</strain>
        <tissue evidence="11">Muscle</tissue>
    </source>
</reference>
<feature type="transmembrane region" description="Helical" evidence="9">
    <location>
        <begin position="31"/>
        <end position="50"/>
    </location>
</feature>
<evidence type="ECO:0000259" key="10">
    <source>
        <dbReference type="Pfam" id="PF00060"/>
    </source>
</evidence>
<evidence type="ECO:0000256" key="3">
    <source>
        <dbReference type="ARBA" id="ARBA00022475"/>
    </source>
</evidence>
<dbReference type="InterPro" id="IPR001320">
    <property type="entry name" value="Iontro_rcpt_C"/>
</dbReference>
<organism evidence="11 12">
    <name type="scientific">Scylla paramamosain</name>
    <name type="common">Mud crab</name>
    <dbReference type="NCBI Taxonomy" id="85552"/>
    <lineage>
        <taxon>Eukaryota</taxon>
        <taxon>Metazoa</taxon>
        <taxon>Ecdysozoa</taxon>
        <taxon>Arthropoda</taxon>
        <taxon>Crustacea</taxon>
        <taxon>Multicrustacea</taxon>
        <taxon>Malacostraca</taxon>
        <taxon>Eumalacostraca</taxon>
        <taxon>Eucarida</taxon>
        <taxon>Decapoda</taxon>
        <taxon>Pleocyemata</taxon>
        <taxon>Brachyura</taxon>
        <taxon>Eubrachyura</taxon>
        <taxon>Portunoidea</taxon>
        <taxon>Portunidae</taxon>
        <taxon>Portuninae</taxon>
        <taxon>Scylla</taxon>
    </lineage>
</organism>
<dbReference type="GO" id="GO:0015276">
    <property type="term" value="F:ligand-gated monoatomic ion channel activity"/>
    <property type="evidence" value="ECO:0007669"/>
    <property type="project" value="InterPro"/>
</dbReference>
<dbReference type="PANTHER" id="PTHR42643">
    <property type="entry name" value="IONOTROPIC RECEPTOR 20A-RELATED"/>
    <property type="match status" value="1"/>
</dbReference>
<accession>A0AAW0URA2</accession>
<evidence type="ECO:0000256" key="6">
    <source>
        <dbReference type="ARBA" id="ARBA00023136"/>
    </source>
</evidence>
<feature type="domain" description="Ionotropic glutamate receptor C-terminal" evidence="10">
    <location>
        <begin position="14"/>
        <end position="241"/>
    </location>
</feature>
<dbReference type="PANTHER" id="PTHR42643:SF38">
    <property type="entry name" value="IONOTROPIC RECEPTOR 100A"/>
    <property type="match status" value="1"/>
</dbReference>
<evidence type="ECO:0000256" key="8">
    <source>
        <dbReference type="ARBA" id="ARBA00023180"/>
    </source>
</evidence>
<evidence type="ECO:0000313" key="12">
    <source>
        <dbReference type="Proteomes" id="UP001487740"/>
    </source>
</evidence>
<evidence type="ECO:0000256" key="1">
    <source>
        <dbReference type="ARBA" id="ARBA00004651"/>
    </source>
</evidence>
<keyword evidence="12" id="KW-1185">Reference proteome</keyword>
<keyword evidence="7" id="KW-0675">Receptor</keyword>
<comment type="subcellular location">
    <subcellularLocation>
        <location evidence="1">Cell membrane</location>
        <topology evidence="1">Multi-pass membrane protein</topology>
    </subcellularLocation>
</comment>
<keyword evidence="5 9" id="KW-1133">Transmembrane helix</keyword>
<dbReference type="GO" id="GO:0005886">
    <property type="term" value="C:plasma membrane"/>
    <property type="evidence" value="ECO:0007669"/>
    <property type="project" value="UniProtKB-SubCell"/>
</dbReference>
<dbReference type="InterPro" id="IPR052192">
    <property type="entry name" value="Insect_Ionotropic_Sensory_Rcpt"/>
</dbReference>
<dbReference type="Gene3D" id="1.10.287.70">
    <property type="match status" value="1"/>
</dbReference>
<keyword evidence="4 9" id="KW-0812">Transmembrane</keyword>
<evidence type="ECO:0000256" key="7">
    <source>
        <dbReference type="ARBA" id="ARBA00023170"/>
    </source>
</evidence>
<dbReference type="SUPFAM" id="SSF53850">
    <property type="entry name" value="Periplasmic binding protein-like II"/>
    <property type="match status" value="1"/>
</dbReference>
<evidence type="ECO:0000256" key="5">
    <source>
        <dbReference type="ARBA" id="ARBA00022989"/>
    </source>
</evidence>
<comment type="caution">
    <text evidence="11">The sequence shown here is derived from an EMBL/GenBank/DDBJ whole genome shotgun (WGS) entry which is preliminary data.</text>
</comment>
<keyword evidence="3" id="KW-1003">Cell membrane</keyword>
<sequence>MRTLKNRSTVLETVGMLLGQDSRLLKPERTAVRMVMLMWLILGLVITTGYKSNLIAFLSIPKYPDRPENVEELARANAYLKESHIPAYRSITSRIDTVTTELEGLQHISEHRKAFFSERYGTMLLIAEHFTAPDGSPRLYVARQNVFPHHSAWIMPHDAPYKPAMDRALRLVIQSGLKEKFMDDMLREAWQEIRLRKKHQKINSEKRNQEEDANNDQSNILPKPLSLSHVQGAFWILLLGILVGGKLRKSGNCFKEFEFPAVEALPVATEDVRRSEEAARGISSSLLKPFVLYAGTTRTDSD</sequence>
<dbReference type="GO" id="GO:0050906">
    <property type="term" value="P:detection of stimulus involved in sensory perception"/>
    <property type="evidence" value="ECO:0007669"/>
    <property type="project" value="UniProtKB-ARBA"/>
</dbReference>
<proteinExistence type="inferred from homology"/>
<evidence type="ECO:0000256" key="2">
    <source>
        <dbReference type="ARBA" id="ARBA00008685"/>
    </source>
</evidence>
<keyword evidence="8" id="KW-0325">Glycoprotein</keyword>